<evidence type="ECO:0000259" key="2">
    <source>
        <dbReference type="PROSITE" id="PS50846"/>
    </source>
</evidence>
<protein>
    <submittedName>
        <fullName evidence="3">Copper-exporting ATPase</fullName>
    </submittedName>
</protein>
<proteinExistence type="predicted"/>
<sequence>MKKSFPIIGMHCASCARLIEKKLNKTPGVIDAQVNYGSEQATIVMMEH</sequence>
<evidence type="ECO:0000313" key="4">
    <source>
        <dbReference type="Proteomes" id="UP000034595"/>
    </source>
</evidence>
<dbReference type="GO" id="GO:0046872">
    <property type="term" value="F:metal ion binding"/>
    <property type="evidence" value="ECO:0007669"/>
    <property type="project" value="UniProtKB-KW"/>
</dbReference>
<comment type="caution">
    <text evidence="3">The sequence shown here is derived from an EMBL/GenBank/DDBJ whole genome shotgun (WGS) entry which is preliminary data.</text>
</comment>
<dbReference type="PROSITE" id="PS50846">
    <property type="entry name" value="HMA_2"/>
    <property type="match status" value="1"/>
</dbReference>
<dbReference type="CDD" id="cd00371">
    <property type="entry name" value="HMA"/>
    <property type="match status" value="1"/>
</dbReference>
<feature type="domain" description="HMA" evidence="2">
    <location>
        <begin position="1"/>
        <end position="48"/>
    </location>
</feature>
<dbReference type="Proteomes" id="UP000034595">
    <property type="component" value="Unassembled WGS sequence"/>
</dbReference>
<dbReference type="Pfam" id="PF00403">
    <property type="entry name" value="HMA"/>
    <property type="match status" value="1"/>
</dbReference>
<gene>
    <name evidence="3" type="ORF">UW78_C0018G0005</name>
</gene>
<dbReference type="PROSITE" id="PS01047">
    <property type="entry name" value="HMA_1"/>
    <property type="match status" value="1"/>
</dbReference>
<keyword evidence="1" id="KW-0479">Metal-binding</keyword>
<dbReference type="EMBL" id="LCJQ01000018">
    <property type="protein sequence ID" value="KKT81055.1"/>
    <property type="molecule type" value="Genomic_DNA"/>
</dbReference>
<organism evidence="3 4">
    <name type="scientific">Candidatus Azambacteria bacterium GW2011_GWA1_44_9</name>
    <dbReference type="NCBI Taxonomy" id="1618610"/>
    <lineage>
        <taxon>Bacteria</taxon>
        <taxon>Candidatus Azamiibacteriota</taxon>
    </lineage>
</organism>
<dbReference type="InterPro" id="IPR036163">
    <property type="entry name" value="HMA_dom_sf"/>
</dbReference>
<evidence type="ECO:0000256" key="1">
    <source>
        <dbReference type="ARBA" id="ARBA00022723"/>
    </source>
</evidence>
<accession>A0A0G1KBU6</accession>
<dbReference type="InterPro" id="IPR017969">
    <property type="entry name" value="Heavy-metal-associated_CS"/>
</dbReference>
<dbReference type="Gene3D" id="3.30.70.100">
    <property type="match status" value="1"/>
</dbReference>
<evidence type="ECO:0000313" key="3">
    <source>
        <dbReference type="EMBL" id="KKT81055.1"/>
    </source>
</evidence>
<dbReference type="AlphaFoldDB" id="A0A0G1KBU6"/>
<reference evidence="3 4" key="1">
    <citation type="journal article" date="2015" name="Nature">
        <title>rRNA introns, odd ribosomes, and small enigmatic genomes across a large radiation of phyla.</title>
        <authorList>
            <person name="Brown C.T."/>
            <person name="Hug L.A."/>
            <person name="Thomas B.C."/>
            <person name="Sharon I."/>
            <person name="Castelle C.J."/>
            <person name="Singh A."/>
            <person name="Wilkins M.J."/>
            <person name="Williams K.H."/>
            <person name="Banfield J.F."/>
        </authorList>
    </citation>
    <scope>NUCLEOTIDE SEQUENCE [LARGE SCALE GENOMIC DNA]</scope>
</reference>
<dbReference type="SUPFAM" id="SSF55008">
    <property type="entry name" value="HMA, heavy metal-associated domain"/>
    <property type="match status" value="1"/>
</dbReference>
<name>A0A0G1KBU6_9BACT</name>
<dbReference type="InterPro" id="IPR006121">
    <property type="entry name" value="HMA_dom"/>
</dbReference>